<evidence type="ECO:0000256" key="2">
    <source>
        <dbReference type="PROSITE-ProRule" id="PRU00335"/>
    </source>
</evidence>
<dbReference type="SUPFAM" id="SSF46689">
    <property type="entry name" value="Homeodomain-like"/>
    <property type="match status" value="1"/>
</dbReference>
<dbReference type="GO" id="GO:0003700">
    <property type="term" value="F:DNA-binding transcription factor activity"/>
    <property type="evidence" value="ECO:0007669"/>
    <property type="project" value="TreeGrafter"/>
</dbReference>
<dbReference type="RefSeq" id="WP_136772845.1">
    <property type="nucleotide sequence ID" value="NZ_CP156074.1"/>
</dbReference>
<gene>
    <name evidence="4" type="ORF">FAZ21_08325</name>
</gene>
<dbReference type="EMBL" id="SUMF01000006">
    <property type="protein sequence ID" value="TJZ74281.1"/>
    <property type="molecule type" value="Genomic_DNA"/>
</dbReference>
<proteinExistence type="predicted"/>
<organism evidence="4 5">
    <name type="scientific">Chitiniphilus eburneus</name>
    <dbReference type="NCBI Taxonomy" id="2571148"/>
    <lineage>
        <taxon>Bacteria</taxon>
        <taxon>Pseudomonadati</taxon>
        <taxon>Pseudomonadota</taxon>
        <taxon>Betaproteobacteria</taxon>
        <taxon>Neisseriales</taxon>
        <taxon>Chitinibacteraceae</taxon>
        <taxon>Chitiniphilus</taxon>
    </lineage>
</organism>
<feature type="domain" description="HTH tetR-type" evidence="3">
    <location>
        <begin position="9"/>
        <end position="68"/>
    </location>
</feature>
<keyword evidence="5" id="KW-1185">Reference proteome</keyword>
<evidence type="ECO:0000259" key="3">
    <source>
        <dbReference type="PROSITE" id="PS50977"/>
    </source>
</evidence>
<dbReference type="SUPFAM" id="SSF48498">
    <property type="entry name" value="Tetracyclin repressor-like, C-terminal domain"/>
    <property type="match status" value="1"/>
</dbReference>
<evidence type="ECO:0000256" key="1">
    <source>
        <dbReference type="ARBA" id="ARBA00023125"/>
    </source>
</evidence>
<dbReference type="AlphaFoldDB" id="A0A4U0Q019"/>
<sequence length="205" mass="22800">MSPVSPCHGDCAARVLDAALEVFCESGYRSSIDAVAARAQVARQTIYNHFGNKEALFCVALTRAVKEVFTALATDEGDYRARLFNFGMRFRQRVLAPDAINMHKLLISEASRFPELAKSLYESCFVYSRQQMAAVLRNAMDAGVLRNEDPLEAAHILMDMLVSHDHTLLVFGCTAMDPALEEQKVNRALELFLRTYAPAAPERPA</sequence>
<dbReference type="PROSITE" id="PS50977">
    <property type="entry name" value="HTH_TETR_2"/>
    <property type="match status" value="1"/>
</dbReference>
<dbReference type="OrthoDB" id="116240at2"/>
<dbReference type="InterPro" id="IPR001647">
    <property type="entry name" value="HTH_TetR"/>
</dbReference>
<dbReference type="PRINTS" id="PR00455">
    <property type="entry name" value="HTHTETR"/>
</dbReference>
<dbReference type="Gene3D" id="1.10.357.10">
    <property type="entry name" value="Tetracycline Repressor, domain 2"/>
    <property type="match status" value="1"/>
</dbReference>
<dbReference type="Gene3D" id="1.10.10.60">
    <property type="entry name" value="Homeodomain-like"/>
    <property type="match status" value="1"/>
</dbReference>
<dbReference type="InterPro" id="IPR050109">
    <property type="entry name" value="HTH-type_TetR-like_transc_reg"/>
</dbReference>
<name>A0A4U0Q019_9NEIS</name>
<dbReference type="PANTHER" id="PTHR30055:SF146">
    <property type="entry name" value="HTH-TYPE TRANSCRIPTIONAL DUAL REGULATOR CECR"/>
    <property type="match status" value="1"/>
</dbReference>
<reference evidence="4 5" key="1">
    <citation type="submission" date="2019-04" db="EMBL/GenBank/DDBJ databases">
        <title>Chitiniphilus eburnea sp. nov., a novel chitinolytic bacterium isolated from aquaculture sludge.</title>
        <authorList>
            <person name="Sheng M."/>
        </authorList>
    </citation>
    <scope>NUCLEOTIDE SEQUENCE [LARGE SCALE GENOMIC DNA]</scope>
    <source>
        <strain evidence="4 5">HX-2-15</strain>
    </source>
</reference>
<dbReference type="GO" id="GO:0000976">
    <property type="term" value="F:transcription cis-regulatory region binding"/>
    <property type="evidence" value="ECO:0007669"/>
    <property type="project" value="TreeGrafter"/>
</dbReference>
<dbReference type="Pfam" id="PF00440">
    <property type="entry name" value="TetR_N"/>
    <property type="match status" value="1"/>
</dbReference>
<dbReference type="InterPro" id="IPR009057">
    <property type="entry name" value="Homeodomain-like_sf"/>
</dbReference>
<keyword evidence="1 2" id="KW-0238">DNA-binding</keyword>
<comment type="caution">
    <text evidence="4">The sequence shown here is derived from an EMBL/GenBank/DDBJ whole genome shotgun (WGS) entry which is preliminary data.</text>
</comment>
<dbReference type="Proteomes" id="UP000310016">
    <property type="component" value="Unassembled WGS sequence"/>
</dbReference>
<dbReference type="Pfam" id="PF14246">
    <property type="entry name" value="TetR_C_7"/>
    <property type="match status" value="1"/>
</dbReference>
<dbReference type="InterPro" id="IPR036271">
    <property type="entry name" value="Tet_transcr_reg_TetR-rel_C_sf"/>
</dbReference>
<dbReference type="InterPro" id="IPR039536">
    <property type="entry name" value="TetR_C_Proteobacteria"/>
</dbReference>
<accession>A0A4U0Q019</accession>
<evidence type="ECO:0000313" key="5">
    <source>
        <dbReference type="Proteomes" id="UP000310016"/>
    </source>
</evidence>
<dbReference type="PANTHER" id="PTHR30055">
    <property type="entry name" value="HTH-TYPE TRANSCRIPTIONAL REGULATOR RUTR"/>
    <property type="match status" value="1"/>
</dbReference>
<evidence type="ECO:0000313" key="4">
    <source>
        <dbReference type="EMBL" id="TJZ74281.1"/>
    </source>
</evidence>
<protein>
    <submittedName>
        <fullName evidence="4">TetR/AcrR family transcriptional regulator</fullName>
    </submittedName>
</protein>
<feature type="DNA-binding region" description="H-T-H motif" evidence="2">
    <location>
        <begin position="31"/>
        <end position="50"/>
    </location>
</feature>